<gene>
    <name evidence="1" type="ORF">UT24_C0007G0006</name>
</gene>
<protein>
    <recommendedName>
        <fullName evidence="3">Protein containing DUF497</fullName>
    </recommendedName>
</protein>
<dbReference type="Gene3D" id="3.10.450.530">
    <property type="entry name" value="Ribonuclease toxin, BrnT, of type II toxin-antitoxin system"/>
    <property type="match status" value="1"/>
</dbReference>
<proteinExistence type="predicted"/>
<dbReference type="Proteomes" id="UP000033881">
    <property type="component" value="Unassembled WGS sequence"/>
</dbReference>
<reference evidence="1 2" key="1">
    <citation type="journal article" date="2015" name="Nature">
        <title>rRNA introns, odd ribosomes, and small enigmatic genomes across a large radiation of phyla.</title>
        <authorList>
            <person name="Brown C.T."/>
            <person name="Hug L.A."/>
            <person name="Thomas B.C."/>
            <person name="Sharon I."/>
            <person name="Castelle C.J."/>
            <person name="Singh A."/>
            <person name="Wilkins M.J."/>
            <person name="Williams K.H."/>
            <person name="Banfield J.F."/>
        </authorList>
    </citation>
    <scope>NUCLEOTIDE SEQUENCE [LARGE SCALE GENOMIC DNA]</scope>
</reference>
<evidence type="ECO:0008006" key="3">
    <source>
        <dbReference type="Google" id="ProtNLM"/>
    </source>
</evidence>
<organism evidence="1 2">
    <name type="scientific">Candidatus Woesebacteria bacterium GW2011_GWB1_39_12</name>
    <dbReference type="NCBI Taxonomy" id="1618574"/>
    <lineage>
        <taxon>Bacteria</taxon>
        <taxon>Candidatus Woeseibacteriota</taxon>
    </lineage>
</organism>
<dbReference type="InterPro" id="IPR007460">
    <property type="entry name" value="BrnT_toxin"/>
</dbReference>
<dbReference type="InterPro" id="IPR038573">
    <property type="entry name" value="BrnT_sf"/>
</dbReference>
<evidence type="ECO:0000313" key="1">
    <source>
        <dbReference type="EMBL" id="KKR01044.1"/>
    </source>
</evidence>
<dbReference type="STRING" id="1618574.UT24_C0007G0006"/>
<dbReference type="EMBL" id="LBWB01000007">
    <property type="protein sequence ID" value="KKR01044.1"/>
    <property type="molecule type" value="Genomic_DNA"/>
</dbReference>
<evidence type="ECO:0000313" key="2">
    <source>
        <dbReference type="Proteomes" id="UP000033881"/>
    </source>
</evidence>
<name>A0A0G0MAA3_9BACT</name>
<accession>A0A0G0MAA3</accession>
<dbReference type="Pfam" id="PF04365">
    <property type="entry name" value="BrnT_toxin"/>
    <property type="match status" value="1"/>
</dbReference>
<comment type="caution">
    <text evidence="1">The sequence shown here is derived from an EMBL/GenBank/DDBJ whole genome shotgun (WGS) entry which is preliminary data.</text>
</comment>
<dbReference type="AlphaFoldDB" id="A0A0G0MAA3"/>
<sequence length="97" mass="11620">MVVDKKVFEFEWDKGNIGKNKKHRVGEKEAEEPFFDEDKVISKDVLHSKIEERFILLGKTRKERLLYIVFTRRDNSIRIISARDINKKEVHLYEKAT</sequence>